<dbReference type="Proteomes" id="UP000596660">
    <property type="component" value="Unplaced"/>
</dbReference>
<evidence type="ECO:0000313" key="2">
    <source>
        <dbReference type="Proteomes" id="UP000596660"/>
    </source>
</evidence>
<reference evidence="1" key="2">
    <citation type="submission" date="2021-03" db="UniProtKB">
        <authorList>
            <consortium name="EnsemblPlants"/>
        </authorList>
    </citation>
    <scope>IDENTIFICATION</scope>
</reference>
<dbReference type="Gramene" id="AUR62042229-RA">
    <property type="protein sequence ID" value="AUR62042229-RA:cds"/>
    <property type="gene ID" value="AUR62042229"/>
</dbReference>
<dbReference type="AlphaFoldDB" id="A0A803N8P6"/>
<evidence type="ECO:0000313" key="1">
    <source>
        <dbReference type="EnsemblPlants" id="AUR62042229-RA:cds"/>
    </source>
</evidence>
<reference evidence="1" key="1">
    <citation type="journal article" date="2017" name="Nature">
        <title>The genome of Chenopodium quinoa.</title>
        <authorList>
            <person name="Jarvis D.E."/>
            <person name="Ho Y.S."/>
            <person name="Lightfoot D.J."/>
            <person name="Schmoeckel S.M."/>
            <person name="Li B."/>
            <person name="Borm T.J.A."/>
            <person name="Ohyanagi H."/>
            <person name="Mineta K."/>
            <person name="Michell C.T."/>
            <person name="Saber N."/>
            <person name="Kharbatia N.M."/>
            <person name="Rupper R.R."/>
            <person name="Sharp A.R."/>
            <person name="Dally N."/>
            <person name="Boughton B.A."/>
            <person name="Woo Y.H."/>
            <person name="Gao G."/>
            <person name="Schijlen E.G.W.M."/>
            <person name="Guo X."/>
            <person name="Momin A.A."/>
            <person name="Negrao S."/>
            <person name="Al-Babili S."/>
            <person name="Gehring C."/>
            <person name="Roessner U."/>
            <person name="Jung C."/>
            <person name="Murphy K."/>
            <person name="Arold S.T."/>
            <person name="Gojobori T."/>
            <person name="van der Linden C.G."/>
            <person name="van Loo E.N."/>
            <person name="Jellen E.N."/>
            <person name="Maughan P.J."/>
            <person name="Tester M."/>
        </authorList>
    </citation>
    <scope>NUCLEOTIDE SEQUENCE [LARGE SCALE GENOMIC DNA]</scope>
    <source>
        <strain evidence="1">cv. PI 614886</strain>
    </source>
</reference>
<name>A0A803N8P6_CHEQI</name>
<keyword evidence="2" id="KW-1185">Reference proteome</keyword>
<accession>A0A803N8P6</accession>
<sequence>MMLSSAMRRLRTAAKWRQEQASGVPKHEYIFLNGFSGKGYWVTLISTDSAGTEIEMEVEECSSVKLYLQVLHDDTGFSILLGTVYVGHNSAHTTSVFVAWVT</sequence>
<protein>
    <submittedName>
        <fullName evidence="1">Uncharacterized protein</fullName>
    </submittedName>
</protein>
<dbReference type="EnsemblPlants" id="AUR62042229-RA">
    <property type="protein sequence ID" value="AUR62042229-RA:cds"/>
    <property type="gene ID" value="AUR62042229"/>
</dbReference>
<organism evidence="1 2">
    <name type="scientific">Chenopodium quinoa</name>
    <name type="common">Quinoa</name>
    <dbReference type="NCBI Taxonomy" id="63459"/>
    <lineage>
        <taxon>Eukaryota</taxon>
        <taxon>Viridiplantae</taxon>
        <taxon>Streptophyta</taxon>
        <taxon>Embryophyta</taxon>
        <taxon>Tracheophyta</taxon>
        <taxon>Spermatophyta</taxon>
        <taxon>Magnoliopsida</taxon>
        <taxon>eudicotyledons</taxon>
        <taxon>Gunneridae</taxon>
        <taxon>Pentapetalae</taxon>
        <taxon>Caryophyllales</taxon>
        <taxon>Chenopodiaceae</taxon>
        <taxon>Chenopodioideae</taxon>
        <taxon>Atripliceae</taxon>
        <taxon>Chenopodium</taxon>
    </lineage>
</organism>
<proteinExistence type="predicted"/>